<dbReference type="PROSITE" id="PS01047">
    <property type="entry name" value="HMA_1"/>
    <property type="match status" value="1"/>
</dbReference>
<proteinExistence type="predicted"/>
<gene>
    <name evidence="3" type="ORF">NNA32_10055</name>
</gene>
<dbReference type="InterPro" id="IPR006121">
    <property type="entry name" value="HMA_dom"/>
</dbReference>
<dbReference type="PROSITE" id="PS50846">
    <property type="entry name" value="HMA_2"/>
    <property type="match status" value="1"/>
</dbReference>
<organism evidence="3 4">
    <name type="scientific">Furfurilactobacillus milii</name>
    <dbReference type="NCBI Taxonomy" id="2888272"/>
    <lineage>
        <taxon>Bacteria</taxon>
        <taxon>Bacillati</taxon>
        <taxon>Bacillota</taxon>
        <taxon>Bacilli</taxon>
        <taxon>Lactobacillales</taxon>
        <taxon>Lactobacillaceae</taxon>
        <taxon>Furfurilactobacillus</taxon>
    </lineage>
</organism>
<evidence type="ECO:0000313" key="3">
    <source>
        <dbReference type="EMBL" id="MDF9914592.1"/>
    </source>
</evidence>
<dbReference type="Proteomes" id="UP001152867">
    <property type="component" value="Unassembled WGS sequence"/>
</dbReference>
<evidence type="ECO:0000313" key="4">
    <source>
        <dbReference type="Proteomes" id="UP001152867"/>
    </source>
</evidence>
<comment type="caution">
    <text evidence="3">The sequence shown here is derived from an EMBL/GenBank/DDBJ whole genome shotgun (WGS) entry which is preliminary data.</text>
</comment>
<dbReference type="InterPro" id="IPR036163">
    <property type="entry name" value="HMA_dom_sf"/>
</dbReference>
<name>A0ABT6DEC6_9LACO</name>
<keyword evidence="1" id="KW-0479">Metal-binding</keyword>
<protein>
    <submittedName>
        <fullName evidence="3">Cation transporter</fullName>
    </submittedName>
</protein>
<accession>A0ABT6DEC6</accession>
<evidence type="ECO:0000256" key="1">
    <source>
        <dbReference type="ARBA" id="ARBA00022723"/>
    </source>
</evidence>
<keyword evidence="4" id="KW-1185">Reference proteome</keyword>
<dbReference type="Pfam" id="PF00403">
    <property type="entry name" value="HMA"/>
    <property type="match status" value="1"/>
</dbReference>
<reference evidence="3" key="1">
    <citation type="submission" date="2022-06" db="EMBL/GenBank/DDBJ databases">
        <title>Antifungal cultures and metabolites of lactic acid bacteria for use in dairy fermentations.</title>
        <authorList>
            <person name="Zhao Z."/>
            <person name="Gaenzle M."/>
        </authorList>
    </citation>
    <scope>NUCLEOTIDE SEQUENCE</scope>
    <source>
        <strain evidence="3">FUA3126</strain>
    </source>
</reference>
<feature type="domain" description="HMA" evidence="2">
    <location>
        <begin position="2"/>
        <end position="68"/>
    </location>
</feature>
<dbReference type="SUPFAM" id="SSF55008">
    <property type="entry name" value="HMA, heavy metal-associated domain"/>
    <property type="match status" value="1"/>
</dbReference>
<dbReference type="InterPro" id="IPR017969">
    <property type="entry name" value="Heavy-metal-associated_CS"/>
</dbReference>
<sequence>MSKAIMQLNALSCPSCMQKIQGALAKQAGVEDVKVLFNAAKVKVNFDENVVSADVLADVVTKLGYEVQNVKVKVAQQ</sequence>
<dbReference type="CDD" id="cd00371">
    <property type="entry name" value="HMA"/>
    <property type="match status" value="1"/>
</dbReference>
<dbReference type="Gene3D" id="3.30.70.100">
    <property type="match status" value="1"/>
</dbReference>
<dbReference type="RefSeq" id="WP_178943311.1">
    <property type="nucleotide sequence ID" value="NZ_JAIWJF010000001.1"/>
</dbReference>
<evidence type="ECO:0000259" key="2">
    <source>
        <dbReference type="PROSITE" id="PS50846"/>
    </source>
</evidence>
<dbReference type="EMBL" id="JANDJP010000014">
    <property type="protein sequence ID" value="MDF9914592.1"/>
    <property type="molecule type" value="Genomic_DNA"/>
</dbReference>